<dbReference type="PANTHER" id="PTHR43193">
    <property type="match status" value="1"/>
</dbReference>
<comment type="caution">
    <text evidence="2">The sequence shown here is derived from an EMBL/GenBank/DDBJ whole genome shotgun (WGS) entry which is preliminary data.</text>
</comment>
<dbReference type="NCBIfam" id="NF042909">
    <property type="entry name" value="FMH_DH_FwdF"/>
    <property type="match status" value="1"/>
</dbReference>
<feature type="domain" description="4Fe-4S ferredoxin-type" evidence="1">
    <location>
        <begin position="215"/>
        <end position="244"/>
    </location>
</feature>
<dbReference type="InterPro" id="IPR052977">
    <property type="entry name" value="Polyferredoxin-like_ET"/>
</dbReference>
<feature type="domain" description="4Fe-4S ferredoxin-type" evidence="1">
    <location>
        <begin position="95"/>
        <end position="124"/>
    </location>
</feature>
<feature type="domain" description="4Fe-4S ferredoxin-type" evidence="1">
    <location>
        <begin position="134"/>
        <end position="163"/>
    </location>
</feature>
<dbReference type="AlphaFoldDB" id="A0A2A2H1J4"/>
<dbReference type="EMBL" id="LMVM01000039">
    <property type="protein sequence ID" value="PAV03259.1"/>
    <property type="molecule type" value="Genomic_DNA"/>
</dbReference>
<dbReference type="Pfam" id="PF00037">
    <property type="entry name" value="Fer4"/>
    <property type="match status" value="3"/>
</dbReference>
<dbReference type="CDD" id="cd10549">
    <property type="entry name" value="MtMvhB_like"/>
    <property type="match status" value="2"/>
</dbReference>
<dbReference type="PANTHER" id="PTHR43193:SF2">
    <property type="entry name" value="POLYFERREDOXIN PROTEIN FWDF"/>
    <property type="match status" value="1"/>
</dbReference>
<dbReference type="PROSITE" id="PS51379">
    <property type="entry name" value="4FE4S_FER_2"/>
    <property type="match status" value="8"/>
</dbReference>
<sequence length="328" mass="36023">MRIERNGDQVRCLDYNSENCIGCGICVDICPTNSLKLGPVLPIARGLLKMDYVSVNEDTCALCGLCASACAFKAMKCSINGEDMAKMEVYPKWSHETAVNDDACVYCRKCETVCPRDAITVTRTLPKRADLVIGEIEINEDECINCGVCEEMCPAEAIKIKETGKNSYSISVDEDKCVYCLVCKRACPENAIKAACRLCSYGEYELDPEKYSVTGKLILDEEDCIKCGWCEDICPKEAVTVIKPFEGEISTGNTECKGDSCHACQDVCPCNAITVVDGKAQVNPDHCILCGVCTNVCPQQNIVIKRNNMNLGNVRSKSWDKILSNLTE</sequence>
<evidence type="ECO:0000313" key="3">
    <source>
        <dbReference type="Proteomes" id="UP000217784"/>
    </source>
</evidence>
<dbReference type="Gene3D" id="3.30.70.3270">
    <property type="match status" value="1"/>
</dbReference>
<organism evidence="2 3">
    <name type="scientific">Methanobacterium bryantii</name>
    <dbReference type="NCBI Taxonomy" id="2161"/>
    <lineage>
        <taxon>Archaea</taxon>
        <taxon>Methanobacteriati</taxon>
        <taxon>Methanobacteriota</taxon>
        <taxon>Methanomada group</taxon>
        <taxon>Methanobacteria</taxon>
        <taxon>Methanobacteriales</taxon>
        <taxon>Methanobacteriaceae</taxon>
        <taxon>Methanobacterium</taxon>
    </lineage>
</organism>
<dbReference type="RefSeq" id="WP_069585824.1">
    <property type="nucleotide sequence ID" value="NZ_LMVM01000039.1"/>
</dbReference>
<protein>
    <submittedName>
        <fullName evidence="2">Ferredoxin</fullName>
    </submittedName>
</protein>
<keyword evidence="3" id="KW-1185">Reference proteome</keyword>
<dbReference type="Pfam" id="PF12838">
    <property type="entry name" value="Fer4_7"/>
    <property type="match status" value="2"/>
</dbReference>
<dbReference type="InterPro" id="IPR053559">
    <property type="entry name" value="Polyferredoxin"/>
</dbReference>
<dbReference type="InterPro" id="IPR017896">
    <property type="entry name" value="4Fe4S_Fe-S-bd"/>
</dbReference>
<dbReference type="Proteomes" id="UP000217784">
    <property type="component" value="Unassembled WGS sequence"/>
</dbReference>
<dbReference type="PIRSF" id="PIRSF005658">
    <property type="entry name" value="FwdF"/>
    <property type="match status" value="1"/>
</dbReference>
<dbReference type="PROSITE" id="PS00198">
    <property type="entry name" value="4FE4S_FER_1"/>
    <property type="match status" value="4"/>
</dbReference>
<reference evidence="2 3" key="1">
    <citation type="journal article" date="2017" name="BMC Genomics">
        <title>Genomic analysis of methanogenic archaea reveals a shift towards energy conservation.</title>
        <authorList>
            <person name="Gilmore S.P."/>
            <person name="Henske J.K."/>
            <person name="Sexton J.A."/>
            <person name="Solomon K.V."/>
            <person name="Seppala S."/>
            <person name="Yoo J.I."/>
            <person name="Huyett L.M."/>
            <person name="Pressman A."/>
            <person name="Cogan J.Z."/>
            <person name="Kivenson V."/>
            <person name="Peng X."/>
            <person name="Tan Y."/>
            <person name="Valentine D.L."/>
            <person name="O'Malley M.A."/>
        </authorList>
    </citation>
    <scope>NUCLEOTIDE SEQUENCE [LARGE SCALE GENOMIC DNA]</scope>
    <source>
        <strain evidence="2 3">M.o.H.</strain>
    </source>
</reference>
<feature type="domain" description="4Fe-4S ferredoxin-type" evidence="1">
    <location>
        <begin position="11"/>
        <end position="40"/>
    </location>
</feature>
<dbReference type="SUPFAM" id="SSF54862">
    <property type="entry name" value="4Fe-4S ferredoxins"/>
    <property type="match status" value="1"/>
</dbReference>
<gene>
    <name evidence="2" type="ORF">ASJ80_04460</name>
</gene>
<dbReference type="OrthoDB" id="23833at2157"/>
<dbReference type="InterPro" id="IPR017900">
    <property type="entry name" value="4Fe4S_Fe_S_CS"/>
</dbReference>
<evidence type="ECO:0000313" key="2">
    <source>
        <dbReference type="EMBL" id="PAV03259.1"/>
    </source>
</evidence>
<feature type="domain" description="4Fe-4S ferredoxin-type" evidence="1">
    <location>
        <begin position="51"/>
        <end position="80"/>
    </location>
</feature>
<feature type="domain" description="4Fe-4S ferredoxin-type" evidence="1">
    <location>
        <begin position="168"/>
        <end position="197"/>
    </location>
</feature>
<name>A0A2A2H1J4_METBR</name>
<feature type="domain" description="4Fe-4S ferredoxin-type" evidence="1">
    <location>
        <begin position="247"/>
        <end position="277"/>
    </location>
</feature>
<evidence type="ECO:0000259" key="1">
    <source>
        <dbReference type="PROSITE" id="PS51379"/>
    </source>
</evidence>
<dbReference type="InterPro" id="IPR043256">
    <property type="entry name" value="MvhB-like"/>
</dbReference>
<dbReference type="Gene3D" id="3.30.70.20">
    <property type="match status" value="5"/>
</dbReference>
<feature type="domain" description="4Fe-4S ferredoxin-type" evidence="1">
    <location>
        <begin position="278"/>
        <end position="307"/>
    </location>
</feature>
<proteinExistence type="predicted"/>
<accession>A0A2A2H1J4</accession>
<dbReference type="GO" id="GO:0016491">
    <property type="term" value="F:oxidoreductase activity"/>
    <property type="evidence" value="ECO:0007669"/>
    <property type="project" value="UniProtKB-ARBA"/>
</dbReference>